<keyword evidence="6" id="KW-0539">Nucleus</keyword>
<dbReference type="Pfam" id="PF00847">
    <property type="entry name" value="AP2"/>
    <property type="match status" value="1"/>
</dbReference>
<keyword evidence="4" id="KW-0238">DNA-binding</keyword>
<accession>A0A678XDZ3</accession>
<comment type="subcellular location">
    <subcellularLocation>
        <location evidence="1">Nucleus</location>
    </subcellularLocation>
</comment>
<dbReference type="InterPro" id="IPR044808">
    <property type="entry name" value="ERF_plant"/>
</dbReference>
<dbReference type="SUPFAM" id="SSF54171">
    <property type="entry name" value="DNA-binding domain"/>
    <property type="match status" value="1"/>
</dbReference>
<protein>
    <submittedName>
        <fullName evidence="9">AP2 family transcription factor</fullName>
    </submittedName>
</protein>
<evidence type="ECO:0000256" key="3">
    <source>
        <dbReference type="ARBA" id="ARBA00023015"/>
    </source>
</evidence>
<gene>
    <name evidence="9" type="primary">AP59</name>
</gene>
<dbReference type="PROSITE" id="PS51032">
    <property type="entry name" value="AP2_ERF"/>
    <property type="match status" value="1"/>
</dbReference>
<dbReference type="GO" id="GO:0009873">
    <property type="term" value="P:ethylene-activated signaling pathway"/>
    <property type="evidence" value="ECO:0007669"/>
    <property type="project" value="InterPro"/>
</dbReference>
<dbReference type="PANTHER" id="PTHR31190">
    <property type="entry name" value="DNA-BINDING DOMAIN"/>
    <property type="match status" value="1"/>
</dbReference>
<feature type="domain" description="AP2/ERF" evidence="8">
    <location>
        <begin position="88"/>
        <end position="146"/>
    </location>
</feature>
<evidence type="ECO:0000313" key="9">
    <source>
        <dbReference type="EMBL" id="AZD51825.1"/>
    </source>
</evidence>
<dbReference type="SMR" id="A0A678XDZ3"/>
<dbReference type="Gene3D" id="3.30.730.10">
    <property type="entry name" value="AP2/ERF domain"/>
    <property type="match status" value="1"/>
</dbReference>
<evidence type="ECO:0000256" key="5">
    <source>
        <dbReference type="ARBA" id="ARBA00023163"/>
    </source>
</evidence>
<evidence type="ECO:0000259" key="8">
    <source>
        <dbReference type="PROSITE" id="PS51032"/>
    </source>
</evidence>
<dbReference type="CDD" id="cd00018">
    <property type="entry name" value="AP2"/>
    <property type="match status" value="1"/>
</dbReference>
<dbReference type="PANTHER" id="PTHR31190:SF250">
    <property type="entry name" value="TRANSCRIPTION FACTOR AP2-EREBP FAMILY"/>
    <property type="match status" value="1"/>
</dbReference>
<feature type="region of interest" description="Disordered" evidence="7">
    <location>
        <begin position="228"/>
        <end position="254"/>
    </location>
</feature>
<dbReference type="GO" id="GO:0006952">
    <property type="term" value="P:defense response"/>
    <property type="evidence" value="ECO:0007669"/>
    <property type="project" value="UniProtKB-KW"/>
</dbReference>
<evidence type="ECO:0000256" key="1">
    <source>
        <dbReference type="ARBA" id="ARBA00004123"/>
    </source>
</evidence>
<feature type="region of interest" description="Disordered" evidence="7">
    <location>
        <begin position="158"/>
        <end position="189"/>
    </location>
</feature>
<evidence type="ECO:0000256" key="2">
    <source>
        <dbReference type="ARBA" id="ARBA00022821"/>
    </source>
</evidence>
<dbReference type="EMBL" id="MG148349">
    <property type="protein sequence ID" value="AZD51825.1"/>
    <property type="molecule type" value="mRNA"/>
</dbReference>
<dbReference type="GO" id="GO:0003700">
    <property type="term" value="F:DNA-binding transcription factor activity"/>
    <property type="evidence" value="ECO:0007669"/>
    <property type="project" value="InterPro"/>
</dbReference>
<dbReference type="GO" id="GO:0003677">
    <property type="term" value="F:DNA binding"/>
    <property type="evidence" value="ECO:0007669"/>
    <property type="project" value="UniProtKB-KW"/>
</dbReference>
<evidence type="ECO:0000256" key="7">
    <source>
        <dbReference type="SAM" id="MobiDB-lite"/>
    </source>
</evidence>
<evidence type="ECO:0000256" key="4">
    <source>
        <dbReference type="ARBA" id="ARBA00023125"/>
    </source>
</evidence>
<reference evidence="9" key="1">
    <citation type="submission" date="2017-10" db="EMBL/GenBank/DDBJ databases">
        <title>Identification, isolation and expression analysis of a WRKY and two AP2-ERF genes related to terpenoid biosynthesis in a traditional Chinese medicinal plant, Conyza blinii H.Lev.</title>
        <authorList>
            <person name="Sun W."/>
        </authorList>
    </citation>
    <scope>NUCLEOTIDE SEQUENCE</scope>
</reference>
<keyword evidence="3" id="KW-0805">Transcription regulation</keyword>
<keyword evidence="5" id="KW-0804">Transcription</keyword>
<name>A0A678XDZ3_9ASTR</name>
<organism evidence="9">
    <name type="scientific">Eschenbachia blinii</name>
    <dbReference type="NCBI Taxonomy" id="1408201"/>
    <lineage>
        <taxon>Eukaryota</taxon>
        <taxon>Viridiplantae</taxon>
        <taxon>Streptophyta</taxon>
        <taxon>Embryophyta</taxon>
        <taxon>Tracheophyta</taxon>
        <taxon>Spermatophyta</taxon>
        <taxon>Magnoliopsida</taxon>
        <taxon>eudicotyledons</taxon>
        <taxon>Gunneridae</taxon>
        <taxon>Pentapetalae</taxon>
        <taxon>asterids</taxon>
        <taxon>campanulids</taxon>
        <taxon>Asterales</taxon>
        <taxon>Asteraceae</taxon>
        <taxon>Asteroideae</taxon>
        <taxon>Astereae</taxon>
        <taxon>Astereae incertae sedis</taxon>
        <taxon>Eschenbachia</taxon>
    </lineage>
</organism>
<dbReference type="GO" id="GO:0005634">
    <property type="term" value="C:nucleus"/>
    <property type="evidence" value="ECO:0007669"/>
    <property type="project" value="UniProtKB-SubCell"/>
</dbReference>
<dbReference type="PRINTS" id="PR00367">
    <property type="entry name" value="ETHRSPELEMNT"/>
</dbReference>
<dbReference type="SMART" id="SM00380">
    <property type="entry name" value="AP2"/>
    <property type="match status" value="1"/>
</dbReference>
<dbReference type="InterPro" id="IPR016177">
    <property type="entry name" value="DNA-bd_dom_sf"/>
</dbReference>
<sequence>MFTLQTLSSFEYPGPENNRVHFSDSSFLKMFPMLNKDDYDSQEKSCEQPFCATFLEGSQTKPACSEVEGKKKKKVSQDGEAREVEWRRYRGVRRRPWGKFTAEIRNPEKKKARLWLGTFDTPEQAALAYDKAAFKFHGSRAKVNFPLLIGCDDRSIMHPPVHKPTHEFHQPSSSMSSSSSSIETGHRRKRGHIAEHVNKMESDHDSLQDLQQYDFLLNNETHPPPTLIPYDFLLNNHQAHPPPNTTASSNNVEGRKDNDSLWSIFIQSTVQSPTAPATSTDRNNLMWDFQMNTIVPEELQFPVVEPPPVTTSGVSVPEVGTDHDSFWDFQMDTLTDDDFLFL</sequence>
<proteinExistence type="evidence at transcript level"/>
<dbReference type="InterPro" id="IPR001471">
    <property type="entry name" value="AP2/ERF_dom"/>
</dbReference>
<feature type="compositionally biased region" description="Low complexity" evidence="7">
    <location>
        <begin position="172"/>
        <end position="181"/>
    </location>
</feature>
<evidence type="ECO:0000256" key="6">
    <source>
        <dbReference type="ARBA" id="ARBA00023242"/>
    </source>
</evidence>
<keyword evidence="2" id="KW-0611">Plant defense</keyword>
<dbReference type="FunFam" id="3.30.730.10:FF:000001">
    <property type="entry name" value="Ethylene-responsive transcription factor 2"/>
    <property type="match status" value="1"/>
</dbReference>
<dbReference type="AlphaFoldDB" id="A0A678XDZ3"/>
<dbReference type="InterPro" id="IPR036955">
    <property type="entry name" value="AP2/ERF_dom_sf"/>
</dbReference>